<proteinExistence type="predicted"/>
<dbReference type="GO" id="GO:0006741">
    <property type="term" value="P:NADP+ biosynthetic process"/>
    <property type="evidence" value="ECO:0007669"/>
    <property type="project" value="InterPro"/>
</dbReference>
<sequence length="329" mass="36260">MNIMPGPVGIIINPNSGTDARRLTSNAQFMDSIQKLRIIKSVIMGLISTGINDIAVMPDYLGIAYNLIRDLKIEGVDLSIIDIDPEGDFNDTKNSIKIFRKENSPLIILLGGDGTIRAAAEESIDIPYLPLSTGTNNTIPYLVEGTVAGLAAGYFINYNIKEGLCNLNKIDIYINKEFKSIALVDVSTTNYKYKGTGIIDLSMIIDSVVIYGKPTSIGLASIGGLIYDMGCNSSKFVYINFNGNKYKIKAIASPGVVKNIDINYYKIVDVGNKILMEKSFFIEADGERLYPVDYEDEVISYVNPNGPKILDINKIMEFISKNQLFKESL</sequence>
<dbReference type="Proteomes" id="UP000010469">
    <property type="component" value="Chromosome"/>
</dbReference>
<dbReference type="KEGG" id="clg:Calag_0304"/>
<organism evidence="1 2">
    <name type="scientific">Caldisphaera lagunensis (strain DSM 15908 / JCM 11604 / ANMR 0165 / IC-154)</name>
    <dbReference type="NCBI Taxonomy" id="1056495"/>
    <lineage>
        <taxon>Archaea</taxon>
        <taxon>Thermoproteota</taxon>
        <taxon>Thermoprotei</taxon>
        <taxon>Acidilobales</taxon>
        <taxon>Caldisphaeraceae</taxon>
        <taxon>Caldisphaera</taxon>
    </lineage>
</organism>
<dbReference type="AlphaFoldDB" id="L0A889"/>
<dbReference type="InterPro" id="IPR016064">
    <property type="entry name" value="NAD/diacylglycerol_kinase_sf"/>
</dbReference>
<accession>L0A889</accession>
<dbReference type="GO" id="GO:0003951">
    <property type="term" value="F:NAD+ kinase activity"/>
    <property type="evidence" value="ECO:0007669"/>
    <property type="project" value="InterPro"/>
</dbReference>
<protein>
    <recommendedName>
        <fullName evidence="3">ATP-NAD kinase</fullName>
    </recommendedName>
</protein>
<dbReference type="Pfam" id="PF01513">
    <property type="entry name" value="NAD_kinase"/>
    <property type="match status" value="1"/>
</dbReference>
<dbReference type="InParanoid" id="L0A889"/>
<dbReference type="HOGENOM" id="CLU_786821_0_0_2"/>
<keyword evidence="2" id="KW-1185">Reference proteome</keyword>
<dbReference type="InterPro" id="IPR002504">
    <property type="entry name" value="NADK"/>
</dbReference>
<dbReference type="PANTHER" id="PTHR40697">
    <property type="entry name" value="ACETOIN CATABOLISM PROTEIN X"/>
    <property type="match status" value="1"/>
</dbReference>
<evidence type="ECO:0000313" key="2">
    <source>
        <dbReference type="Proteomes" id="UP000010469"/>
    </source>
</evidence>
<gene>
    <name evidence="1" type="ordered locus">Calag_0304</name>
</gene>
<reference evidence="2" key="1">
    <citation type="submission" date="2012-03" db="EMBL/GenBank/DDBJ databases">
        <title>Complete genome of Caldisphaera lagunensis DSM 15908.</title>
        <authorList>
            <person name="Lucas S."/>
            <person name="Copeland A."/>
            <person name="Lapidus A."/>
            <person name="Glavina del Rio T."/>
            <person name="Dalin E."/>
            <person name="Tice H."/>
            <person name="Bruce D."/>
            <person name="Goodwin L."/>
            <person name="Pitluck S."/>
            <person name="Peters L."/>
            <person name="Mikhailova N."/>
            <person name="Teshima H."/>
            <person name="Kyrpides N."/>
            <person name="Mavromatis K."/>
            <person name="Ivanova N."/>
            <person name="Brettin T."/>
            <person name="Detter J.C."/>
            <person name="Han C."/>
            <person name="Larimer F."/>
            <person name="Land M."/>
            <person name="Hauser L."/>
            <person name="Markowitz V."/>
            <person name="Cheng J.-F."/>
            <person name="Hugenholtz P."/>
            <person name="Woyke T."/>
            <person name="Wu D."/>
            <person name="Spring S."/>
            <person name="Schroeder M."/>
            <person name="Brambilla E."/>
            <person name="Klenk H.-P."/>
            <person name="Eisen J.A."/>
        </authorList>
    </citation>
    <scope>NUCLEOTIDE SEQUENCE [LARGE SCALE GENOMIC DNA]</scope>
    <source>
        <strain evidence="2">DSM 15908 / JCM 11604 / IC-154</strain>
    </source>
</reference>
<dbReference type="SUPFAM" id="SSF111331">
    <property type="entry name" value="NAD kinase/diacylglycerol kinase-like"/>
    <property type="match status" value="1"/>
</dbReference>
<evidence type="ECO:0000313" key="1">
    <source>
        <dbReference type="EMBL" id="AFZ70083.1"/>
    </source>
</evidence>
<evidence type="ECO:0008006" key="3">
    <source>
        <dbReference type="Google" id="ProtNLM"/>
    </source>
</evidence>
<name>L0A889_CALLD</name>
<dbReference type="PANTHER" id="PTHR40697:SF3">
    <property type="entry name" value="ACETOIN CATABOLISM PROTEIN X"/>
    <property type="match status" value="1"/>
</dbReference>
<dbReference type="EMBL" id="CP003378">
    <property type="protein sequence ID" value="AFZ70083.1"/>
    <property type="molecule type" value="Genomic_DNA"/>
</dbReference>
<dbReference type="InterPro" id="IPR039065">
    <property type="entry name" value="AcoX-like"/>
</dbReference>
<dbReference type="eggNOG" id="arCOG10655">
    <property type="taxonomic scope" value="Archaea"/>
</dbReference>
<dbReference type="STRING" id="1056495.Calag_0304"/>